<name>A0A829YPK1_9GAMM</name>
<dbReference type="Proteomes" id="UP000445000">
    <property type="component" value="Unassembled WGS sequence"/>
</dbReference>
<proteinExistence type="predicted"/>
<evidence type="ECO:0000313" key="2">
    <source>
        <dbReference type="Proteomes" id="UP000445000"/>
    </source>
</evidence>
<organism evidence="1 2">
    <name type="scientific">Steroidobacter agaridevorans</name>
    <dbReference type="NCBI Taxonomy" id="2695856"/>
    <lineage>
        <taxon>Bacteria</taxon>
        <taxon>Pseudomonadati</taxon>
        <taxon>Pseudomonadota</taxon>
        <taxon>Gammaproteobacteria</taxon>
        <taxon>Steroidobacterales</taxon>
        <taxon>Steroidobacteraceae</taxon>
        <taxon>Steroidobacter</taxon>
    </lineage>
</organism>
<gene>
    <name evidence="1" type="ORF">GCM10011487_69310</name>
</gene>
<sequence>MAGAEDSGAGRLHAAEVSARSAMAAAQKVKDCFLLDKRTSLSLGVQLCVRGYTEGENPCKEAAIATSDIHSARVFKEMFNHDMPKVPQERAGTLLYDWRVPRVHHA</sequence>
<evidence type="ECO:0000313" key="1">
    <source>
        <dbReference type="EMBL" id="GFE84931.1"/>
    </source>
</evidence>
<dbReference type="EMBL" id="BLJN01000012">
    <property type="protein sequence ID" value="GFE84931.1"/>
    <property type="molecule type" value="Genomic_DNA"/>
</dbReference>
<reference evidence="2" key="1">
    <citation type="submission" date="2020-01" db="EMBL/GenBank/DDBJ databases">
        <title>'Steroidobacter agaridevorans' sp. nov., agar-degrading bacteria isolated from rhizosphere soils.</title>
        <authorList>
            <person name="Ikenaga M."/>
            <person name="Kataoka M."/>
            <person name="Murouchi A."/>
            <person name="Katsuragi S."/>
            <person name="Sakai M."/>
        </authorList>
    </citation>
    <scope>NUCLEOTIDE SEQUENCE [LARGE SCALE GENOMIC DNA]</scope>
    <source>
        <strain evidence="2">YU21-B</strain>
    </source>
</reference>
<dbReference type="AlphaFoldDB" id="A0A829YPK1"/>
<protein>
    <submittedName>
        <fullName evidence="1">Uncharacterized protein</fullName>
    </submittedName>
</protein>
<keyword evidence="2" id="KW-1185">Reference proteome</keyword>
<comment type="caution">
    <text evidence="1">The sequence shown here is derived from an EMBL/GenBank/DDBJ whole genome shotgun (WGS) entry which is preliminary data.</text>
</comment>
<accession>A0A829YPK1</accession>